<protein>
    <submittedName>
        <fullName evidence="1">Uncharacterized protein</fullName>
    </submittedName>
</protein>
<gene>
    <name evidence="1" type="ORF">HPB47_023175</name>
</gene>
<evidence type="ECO:0000313" key="2">
    <source>
        <dbReference type="Proteomes" id="UP000805193"/>
    </source>
</evidence>
<evidence type="ECO:0000313" key="1">
    <source>
        <dbReference type="EMBL" id="KAG0429912.1"/>
    </source>
</evidence>
<keyword evidence="2" id="KW-1185">Reference proteome</keyword>
<reference evidence="1 2" key="1">
    <citation type="journal article" date="2020" name="Cell">
        <title>Large-Scale Comparative Analyses of Tick Genomes Elucidate Their Genetic Diversity and Vector Capacities.</title>
        <authorList>
            <consortium name="Tick Genome and Microbiome Consortium (TIGMIC)"/>
            <person name="Jia N."/>
            <person name="Wang J."/>
            <person name="Shi W."/>
            <person name="Du L."/>
            <person name="Sun Y."/>
            <person name="Zhan W."/>
            <person name="Jiang J.F."/>
            <person name="Wang Q."/>
            <person name="Zhang B."/>
            <person name="Ji P."/>
            <person name="Bell-Sakyi L."/>
            <person name="Cui X.M."/>
            <person name="Yuan T.T."/>
            <person name="Jiang B.G."/>
            <person name="Yang W.F."/>
            <person name="Lam T.T."/>
            <person name="Chang Q.C."/>
            <person name="Ding S.J."/>
            <person name="Wang X.J."/>
            <person name="Zhu J.G."/>
            <person name="Ruan X.D."/>
            <person name="Zhao L."/>
            <person name="Wei J.T."/>
            <person name="Ye R.Z."/>
            <person name="Que T.C."/>
            <person name="Du C.H."/>
            <person name="Zhou Y.H."/>
            <person name="Cheng J.X."/>
            <person name="Dai P.F."/>
            <person name="Guo W.B."/>
            <person name="Han X.H."/>
            <person name="Huang E.J."/>
            <person name="Li L.F."/>
            <person name="Wei W."/>
            <person name="Gao Y.C."/>
            <person name="Liu J.Z."/>
            <person name="Shao H.Z."/>
            <person name="Wang X."/>
            <person name="Wang C.C."/>
            <person name="Yang T.C."/>
            <person name="Huo Q.B."/>
            <person name="Li W."/>
            <person name="Chen H.Y."/>
            <person name="Chen S.E."/>
            <person name="Zhou L.G."/>
            <person name="Ni X.B."/>
            <person name="Tian J.H."/>
            <person name="Sheng Y."/>
            <person name="Liu T."/>
            <person name="Pan Y.S."/>
            <person name="Xia L.Y."/>
            <person name="Li J."/>
            <person name="Zhao F."/>
            <person name="Cao W.C."/>
        </authorList>
    </citation>
    <scope>NUCLEOTIDE SEQUENCE [LARGE SCALE GENOMIC DNA]</scope>
    <source>
        <strain evidence="1">Iper-2018</strain>
    </source>
</reference>
<accession>A0AC60QAW4</accession>
<comment type="caution">
    <text evidence="1">The sequence shown here is derived from an EMBL/GenBank/DDBJ whole genome shotgun (WGS) entry which is preliminary data.</text>
</comment>
<dbReference type="EMBL" id="JABSTQ010009370">
    <property type="protein sequence ID" value="KAG0429912.1"/>
    <property type="molecule type" value="Genomic_DNA"/>
</dbReference>
<organism evidence="1 2">
    <name type="scientific">Ixodes persulcatus</name>
    <name type="common">Taiga tick</name>
    <dbReference type="NCBI Taxonomy" id="34615"/>
    <lineage>
        <taxon>Eukaryota</taxon>
        <taxon>Metazoa</taxon>
        <taxon>Ecdysozoa</taxon>
        <taxon>Arthropoda</taxon>
        <taxon>Chelicerata</taxon>
        <taxon>Arachnida</taxon>
        <taxon>Acari</taxon>
        <taxon>Parasitiformes</taxon>
        <taxon>Ixodida</taxon>
        <taxon>Ixodoidea</taxon>
        <taxon>Ixodidae</taxon>
        <taxon>Ixodinae</taxon>
        <taxon>Ixodes</taxon>
    </lineage>
</organism>
<sequence>MAEHADQVSSKYVDRGIYYNADETCLFFQLLPSKTIAGKAHQCVSGEDGKNRMTVLLCPNMDGSDKRDAFVLGKSRSPQSFADILSLPM</sequence>
<name>A0AC60QAW4_IXOPE</name>
<proteinExistence type="predicted"/>
<dbReference type="Proteomes" id="UP000805193">
    <property type="component" value="Unassembled WGS sequence"/>
</dbReference>